<evidence type="ECO:0000313" key="12">
    <source>
        <dbReference type="Proteomes" id="UP001400965"/>
    </source>
</evidence>
<keyword evidence="9" id="KW-1133">Transmembrane helix</keyword>
<dbReference type="InterPro" id="IPR035965">
    <property type="entry name" value="PAS-like_dom_sf"/>
</dbReference>
<dbReference type="InterPro" id="IPR036890">
    <property type="entry name" value="HATPase_C_sf"/>
</dbReference>
<dbReference type="EMBL" id="BAAACP010000001">
    <property type="protein sequence ID" value="GAA0861218.1"/>
    <property type="molecule type" value="Genomic_DNA"/>
</dbReference>
<keyword evidence="7" id="KW-0902">Two-component regulatory system</keyword>
<feature type="transmembrane region" description="Helical" evidence="9">
    <location>
        <begin position="38"/>
        <end position="57"/>
    </location>
</feature>
<dbReference type="Gene3D" id="1.10.287.130">
    <property type="match status" value="1"/>
</dbReference>
<evidence type="ECO:0000256" key="8">
    <source>
        <dbReference type="ARBA" id="ARBA00023136"/>
    </source>
</evidence>
<dbReference type="InterPro" id="IPR003594">
    <property type="entry name" value="HATPase_dom"/>
</dbReference>
<dbReference type="InterPro" id="IPR004358">
    <property type="entry name" value="Sig_transdc_His_kin-like_C"/>
</dbReference>
<protein>
    <recommendedName>
        <fullName evidence="3">histidine kinase</fullName>
        <ecNumber evidence="3">2.7.13.3</ecNumber>
    </recommendedName>
</protein>
<dbReference type="PRINTS" id="PR00344">
    <property type="entry name" value="BCTRLSENSOR"/>
</dbReference>
<evidence type="ECO:0000256" key="6">
    <source>
        <dbReference type="ARBA" id="ARBA00022777"/>
    </source>
</evidence>
<keyword evidence="5" id="KW-0808">Transferase</keyword>
<dbReference type="SMART" id="SM00091">
    <property type="entry name" value="PAS"/>
    <property type="match status" value="2"/>
</dbReference>
<dbReference type="RefSeq" id="WP_346041152.1">
    <property type="nucleotide sequence ID" value="NZ_BAAACP010000001.1"/>
</dbReference>
<evidence type="ECO:0000256" key="3">
    <source>
        <dbReference type="ARBA" id="ARBA00012438"/>
    </source>
</evidence>
<sequence>MINYTSNLEKILDINLIIIVALLINGIYIGFIEKFKNIKYLNVMYFVETLIYVVLIYNNKYIYIYKFILILYTLGKIIFLYLSKRKLKFRNLQLALIFMLTILSLVCIRLNISIYFLINIIINLFICKFIILNKLKASYNRLEYKKKKVTKFNENINIINNKIEKEKIIQSEYKEEILNIEEDINKAIEESDMPIVILNEENNIIYCNKHSWNTKSINLNKVNILKYLSESFKNGEECLNMISSLQCNKYDSINLYSYEDKVYRFICTKEKREDKELKICIFNDITQSTLIQKQIKESEEKYRKLMDLLIDGVIIHDIENISYINDSAINIFNIDKKSKNISFQNIKDKIDKSSIRKLNESLNIVNKGSIKKSVNKFKTIDGMHIEFITTKIEVKDSDALLSIVVDITDMETALKQLEGSKKTYQALAQNLPDGIIVIDKESKEYVYQNKSMIKILKKVKMDSINKFINDYISNEYYGQTKRYDINKNNSYPIGMTIKEIKEENQLMVIIRPLEYEDRILEAIKELDLVNVQHHVKNEFLINTSKCLKDPIENIININKTLEANKSRYKSNHVDNYNNLVKRNCYRLKRLINNMNEVVEVENGSCLTNFVYCDIIKFTQNLIRHTNDYLFDKGISINFETDIDSTILKVDIDKMERIILNLISNAIKFSNFKNSIDVEITKDKDYINISIKDYGVGIPKDRLSFIFTKFGQVDKTLSRNTEGSGIGLSLVKAFVNLHGGNINVESEEGKGSKFTISLKEILNINDENLIEVNNYNLPIWEKMHIEFADIYF</sequence>
<keyword evidence="6" id="KW-0418">Kinase</keyword>
<proteinExistence type="predicted"/>
<dbReference type="SMART" id="SM00387">
    <property type="entry name" value="HATPase_c"/>
    <property type="match status" value="1"/>
</dbReference>
<evidence type="ECO:0000256" key="2">
    <source>
        <dbReference type="ARBA" id="ARBA00004370"/>
    </source>
</evidence>
<evidence type="ECO:0000259" key="10">
    <source>
        <dbReference type="PROSITE" id="PS50109"/>
    </source>
</evidence>
<dbReference type="Gene3D" id="3.30.450.20">
    <property type="entry name" value="PAS domain"/>
    <property type="match status" value="2"/>
</dbReference>
<evidence type="ECO:0000256" key="4">
    <source>
        <dbReference type="ARBA" id="ARBA00022553"/>
    </source>
</evidence>
<dbReference type="SUPFAM" id="SSF55874">
    <property type="entry name" value="ATPase domain of HSP90 chaperone/DNA topoisomerase II/histidine kinase"/>
    <property type="match status" value="1"/>
</dbReference>
<feature type="transmembrane region" description="Helical" evidence="9">
    <location>
        <begin position="12"/>
        <end position="31"/>
    </location>
</feature>
<name>A0ABN1LWP9_9FIRM</name>
<dbReference type="Gene3D" id="3.30.565.10">
    <property type="entry name" value="Histidine kinase-like ATPase, C-terminal domain"/>
    <property type="match status" value="1"/>
</dbReference>
<dbReference type="EC" id="2.7.13.3" evidence="3"/>
<evidence type="ECO:0000313" key="11">
    <source>
        <dbReference type="EMBL" id="GAA0861218.1"/>
    </source>
</evidence>
<evidence type="ECO:0000256" key="1">
    <source>
        <dbReference type="ARBA" id="ARBA00000085"/>
    </source>
</evidence>
<keyword evidence="9" id="KW-0812">Transmembrane</keyword>
<dbReference type="PANTHER" id="PTHR45453">
    <property type="entry name" value="PHOSPHATE REGULON SENSOR PROTEIN PHOR"/>
    <property type="match status" value="1"/>
</dbReference>
<dbReference type="Proteomes" id="UP001400965">
    <property type="component" value="Unassembled WGS sequence"/>
</dbReference>
<dbReference type="Pfam" id="PF02518">
    <property type="entry name" value="HATPase_c"/>
    <property type="match status" value="1"/>
</dbReference>
<feature type="transmembrane region" description="Helical" evidence="9">
    <location>
        <begin position="63"/>
        <end position="82"/>
    </location>
</feature>
<accession>A0ABN1LWP9</accession>
<gene>
    <name evidence="11" type="ORF">GCM10008917_01700</name>
</gene>
<evidence type="ECO:0000256" key="7">
    <source>
        <dbReference type="ARBA" id="ARBA00023012"/>
    </source>
</evidence>
<feature type="domain" description="Histidine kinase" evidence="10">
    <location>
        <begin position="542"/>
        <end position="761"/>
    </location>
</feature>
<comment type="caution">
    <text evidence="11">The sequence shown here is derived from an EMBL/GenBank/DDBJ whole genome shotgun (WGS) entry which is preliminary data.</text>
</comment>
<evidence type="ECO:0000256" key="5">
    <source>
        <dbReference type="ARBA" id="ARBA00022679"/>
    </source>
</evidence>
<comment type="catalytic activity">
    <reaction evidence="1">
        <text>ATP + protein L-histidine = ADP + protein N-phospho-L-histidine.</text>
        <dbReference type="EC" id="2.7.13.3"/>
    </reaction>
</comment>
<dbReference type="Pfam" id="PF13188">
    <property type="entry name" value="PAS_8"/>
    <property type="match status" value="2"/>
</dbReference>
<feature type="transmembrane region" description="Helical" evidence="9">
    <location>
        <begin position="94"/>
        <end position="118"/>
    </location>
</feature>
<dbReference type="PANTHER" id="PTHR45453:SF1">
    <property type="entry name" value="PHOSPHATE REGULON SENSOR PROTEIN PHOR"/>
    <property type="match status" value="1"/>
</dbReference>
<comment type="subcellular location">
    <subcellularLocation>
        <location evidence="2">Membrane</location>
    </subcellularLocation>
</comment>
<keyword evidence="12" id="KW-1185">Reference proteome</keyword>
<organism evidence="11 12">
    <name type="scientific">Paraclostridium tenue</name>
    <dbReference type="NCBI Taxonomy" id="1737"/>
    <lineage>
        <taxon>Bacteria</taxon>
        <taxon>Bacillati</taxon>
        <taxon>Bacillota</taxon>
        <taxon>Clostridia</taxon>
        <taxon>Peptostreptococcales</taxon>
        <taxon>Peptostreptococcaceae</taxon>
        <taxon>Paraclostridium</taxon>
    </lineage>
</organism>
<dbReference type="InterPro" id="IPR005467">
    <property type="entry name" value="His_kinase_dom"/>
</dbReference>
<dbReference type="PROSITE" id="PS50109">
    <property type="entry name" value="HIS_KIN"/>
    <property type="match status" value="1"/>
</dbReference>
<evidence type="ECO:0000256" key="9">
    <source>
        <dbReference type="SAM" id="Phobius"/>
    </source>
</evidence>
<keyword evidence="8 9" id="KW-0472">Membrane</keyword>
<dbReference type="SUPFAM" id="SSF55785">
    <property type="entry name" value="PYP-like sensor domain (PAS domain)"/>
    <property type="match status" value="2"/>
</dbReference>
<reference evidence="11 12" key="1">
    <citation type="journal article" date="2019" name="Int. J. Syst. Evol. Microbiol.">
        <title>The Global Catalogue of Microorganisms (GCM) 10K type strain sequencing project: providing services to taxonomists for standard genome sequencing and annotation.</title>
        <authorList>
            <consortium name="The Broad Institute Genomics Platform"/>
            <consortium name="The Broad Institute Genome Sequencing Center for Infectious Disease"/>
            <person name="Wu L."/>
            <person name="Ma J."/>
        </authorList>
    </citation>
    <scope>NUCLEOTIDE SEQUENCE [LARGE SCALE GENOMIC DNA]</scope>
    <source>
        <strain evidence="11 12">JCM 6486</strain>
    </source>
</reference>
<dbReference type="InterPro" id="IPR050351">
    <property type="entry name" value="BphY/WalK/GraS-like"/>
</dbReference>
<keyword evidence="4" id="KW-0597">Phosphoprotein</keyword>
<dbReference type="InterPro" id="IPR000014">
    <property type="entry name" value="PAS"/>
</dbReference>